<keyword evidence="3" id="KW-1185">Reference proteome</keyword>
<dbReference type="EMBL" id="CAJHNJ030000402">
    <property type="protein sequence ID" value="CAG9137746.1"/>
    <property type="molecule type" value="Genomic_DNA"/>
</dbReference>
<dbReference type="Proteomes" id="UP000653454">
    <property type="component" value="Unassembled WGS sequence"/>
</dbReference>
<proteinExistence type="predicted"/>
<comment type="caution">
    <text evidence="2">The sequence shown here is derived from an EMBL/GenBank/DDBJ whole genome shotgun (WGS) entry which is preliminary data.</text>
</comment>
<dbReference type="PANTHER" id="PTHR33332">
    <property type="entry name" value="REVERSE TRANSCRIPTASE DOMAIN-CONTAINING PROTEIN"/>
    <property type="match status" value="1"/>
</dbReference>
<reference evidence="2" key="1">
    <citation type="submission" date="2020-11" db="EMBL/GenBank/DDBJ databases">
        <authorList>
            <person name="Whiteford S."/>
        </authorList>
    </citation>
    <scope>NUCLEOTIDE SEQUENCE</scope>
</reference>
<evidence type="ECO:0000313" key="3">
    <source>
        <dbReference type="Proteomes" id="UP000653454"/>
    </source>
</evidence>
<organism evidence="2 3">
    <name type="scientific">Plutella xylostella</name>
    <name type="common">Diamondback moth</name>
    <name type="synonym">Plutella maculipennis</name>
    <dbReference type="NCBI Taxonomy" id="51655"/>
    <lineage>
        <taxon>Eukaryota</taxon>
        <taxon>Metazoa</taxon>
        <taxon>Ecdysozoa</taxon>
        <taxon>Arthropoda</taxon>
        <taxon>Hexapoda</taxon>
        <taxon>Insecta</taxon>
        <taxon>Pterygota</taxon>
        <taxon>Neoptera</taxon>
        <taxon>Endopterygota</taxon>
        <taxon>Lepidoptera</taxon>
        <taxon>Glossata</taxon>
        <taxon>Ditrysia</taxon>
        <taxon>Yponomeutoidea</taxon>
        <taxon>Plutellidae</taxon>
        <taxon>Plutella</taxon>
    </lineage>
</organism>
<dbReference type="AlphaFoldDB" id="A0A8S4GAS5"/>
<dbReference type="SUPFAM" id="SSF56672">
    <property type="entry name" value="DNA/RNA polymerases"/>
    <property type="match status" value="1"/>
</dbReference>
<evidence type="ECO:0000313" key="2">
    <source>
        <dbReference type="EMBL" id="CAG9137746.1"/>
    </source>
</evidence>
<dbReference type="CDD" id="cd01650">
    <property type="entry name" value="RT_nLTR_like"/>
    <property type="match status" value="1"/>
</dbReference>
<dbReference type="Pfam" id="PF00078">
    <property type="entry name" value="RVT_1"/>
    <property type="match status" value="1"/>
</dbReference>
<dbReference type="GO" id="GO:0071897">
    <property type="term" value="P:DNA biosynthetic process"/>
    <property type="evidence" value="ECO:0007669"/>
    <property type="project" value="UniProtKB-ARBA"/>
</dbReference>
<dbReference type="InterPro" id="IPR000477">
    <property type="entry name" value="RT_dom"/>
</dbReference>
<gene>
    <name evidence="2" type="ORF">PLXY2_LOCUS16004</name>
</gene>
<protein>
    <submittedName>
        <fullName evidence="2">(diamondback moth) hypothetical protein</fullName>
    </submittedName>
</protein>
<accession>A0A8S4GAS5</accession>
<dbReference type="PROSITE" id="PS50878">
    <property type="entry name" value="RT_POL"/>
    <property type="match status" value="1"/>
</dbReference>
<name>A0A8S4GAS5_PLUXY</name>
<dbReference type="InterPro" id="IPR043502">
    <property type="entry name" value="DNA/RNA_pol_sf"/>
</dbReference>
<evidence type="ECO:0000259" key="1">
    <source>
        <dbReference type="PROSITE" id="PS50878"/>
    </source>
</evidence>
<feature type="domain" description="Reverse transcriptase" evidence="1">
    <location>
        <begin position="239"/>
        <end position="504"/>
    </location>
</feature>
<sequence length="710" mass="81851">MTHYYNLINDEINNINWEIELNDHNLDVAVDKFYDIINSIISIHVPTRIKTTKSYPHWFSHPLRKVIREKAKYHKFYKLYKNPRDYDTFALLRTRQKKLIREDYRKFTIKSECNILDDPKQFWSFVKLKKGTSSIPTSITCGSNVANSPEEIVDCFSDYFGSVFNENDSMDIMDTIDTYHGNSWNMECLGTITITPDIVKTYIDKLDINKGSGIDNIPPIFIVKCKESLAIPLSILFGRSIAEGIMPGKWKTAKVAPIFKGGTKSKATDYRPVSVLSCISKLLEKIVYDSFYPLISKNIPENQHGFMRKRSVVSNLLQSSCYVLNNIDGGNQVDAIYTDFSKAFDKVSHYVLLTKLSAMGVHGSLLRWVTSYVTNRSQAVVVGGACSELVKMSSGVPQGSLLGPLFFNAYIFDICNCFQNAHFNLFADDLKLFLIVNSSDDCIRLQDDLTRLQNYCENNKLELNANKCFKISFTRKTNKVVYNYTLANTVLTEKTKLRDLGIIMDSKMLFDAHISHIITRANKMLGFIMRVGRDFSCTETLKILYMTHVRSILEFSSPVWSPQYDVYKQRIEAVQHRFIRHLAYRERISYKNNYKLLENYFGLDSLENRRVASDMRLLYDIVHANIDCPELLSLLQWCVPRKRTRVTPLFRPLPYHTNYCSNNALKRIMTTYNKRFSSLEIFSTSRNVFTNNIRINIANTPGSEGVLNDE</sequence>